<keyword evidence="4" id="KW-1185">Reference proteome</keyword>
<dbReference type="AlphaFoldDB" id="A0A6A4LST0"/>
<keyword evidence="2" id="KW-0812">Transmembrane</keyword>
<evidence type="ECO:0000313" key="4">
    <source>
        <dbReference type="Proteomes" id="UP000428333"/>
    </source>
</evidence>
<proteinExistence type="predicted"/>
<evidence type="ECO:0000256" key="2">
    <source>
        <dbReference type="SAM" id="Phobius"/>
    </source>
</evidence>
<dbReference type="EMBL" id="QEFC01001127">
    <property type="protein sequence ID" value="KAE9460322.1"/>
    <property type="molecule type" value="Genomic_DNA"/>
</dbReference>
<protein>
    <submittedName>
        <fullName evidence="3">Uncharacterized protein</fullName>
    </submittedName>
</protein>
<dbReference type="OrthoDB" id="1747688at2759"/>
<feature type="non-terminal residue" evidence="3">
    <location>
        <position position="1"/>
    </location>
</feature>
<keyword evidence="2" id="KW-1133">Transmembrane helix</keyword>
<name>A0A6A4LST0_9ERIC</name>
<organism evidence="3 4">
    <name type="scientific">Rhododendron williamsianum</name>
    <dbReference type="NCBI Taxonomy" id="262921"/>
    <lineage>
        <taxon>Eukaryota</taxon>
        <taxon>Viridiplantae</taxon>
        <taxon>Streptophyta</taxon>
        <taxon>Embryophyta</taxon>
        <taxon>Tracheophyta</taxon>
        <taxon>Spermatophyta</taxon>
        <taxon>Magnoliopsida</taxon>
        <taxon>eudicotyledons</taxon>
        <taxon>Gunneridae</taxon>
        <taxon>Pentapetalae</taxon>
        <taxon>asterids</taxon>
        <taxon>Ericales</taxon>
        <taxon>Ericaceae</taxon>
        <taxon>Ericoideae</taxon>
        <taxon>Rhodoreae</taxon>
        <taxon>Rhododendron</taxon>
    </lineage>
</organism>
<sequence length="257" mass="28907">MSEEDLHTCLLLLHFLHLHLFTFWLILSAFRNRGLSIRTSRACCVKSEVPSCYLDDKASNGDSCLAISEGYMSLKRFYRASHGSLRPFVGRCSFSSQADSESSTQEEDDLEDGFSELETPANADVVKEKQVDEVNEDELISEPELSEDEDDAEGPQNELELSDIEADIAEKRSAQMGASSALFDAIMRAPGLSVQSALDNWVEGGNELTRSKYPWPCLIFESVKCTGGLCRYLTQLLYYFIYVNYVSYNYKYPGLCI</sequence>
<dbReference type="Proteomes" id="UP000428333">
    <property type="component" value="Linkage Group LG05"/>
</dbReference>
<feature type="compositionally biased region" description="Acidic residues" evidence="1">
    <location>
        <begin position="133"/>
        <end position="153"/>
    </location>
</feature>
<comment type="caution">
    <text evidence="3">The sequence shown here is derived from an EMBL/GenBank/DDBJ whole genome shotgun (WGS) entry which is preliminary data.</text>
</comment>
<reference evidence="3 4" key="1">
    <citation type="journal article" date="2019" name="Genome Biol. Evol.">
        <title>The Rhododendron genome and chromosomal organization provide insight into shared whole-genome duplications across the heath family (Ericaceae).</title>
        <authorList>
            <person name="Soza V.L."/>
            <person name="Lindsley D."/>
            <person name="Waalkes A."/>
            <person name="Ramage E."/>
            <person name="Patwardhan R.P."/>
            <person name="Burton J.N."/>
            <person name="Adey A."/>
            <person name="Kumar A."/>
            <person name="Qiu R."/>
            <person name="Shendure J."/>
            <person name="Hall B."/>
        </authorList>
    </citation>
    <scope>NUCLEOTIDE SEQUENCE [LARGE SCALE GENOMIC DNA]</scope>
    <source>
        <strain evidence="3">RSF 1966-606</strain>
    </source>
</reference>
<accession>A0A6A4LST0</accession>
<gene>
    <name evidence="3" type="ORF">C3L33_07776</name>
</gene>
<feature type="compositionally biased region" description="Acidic residues" evidence="1">
    <location>
        <begin position="104"/>
        <end position="115"/>
    </location>
</feature>
<evidence type="ECO:0000313" key="3">
    <source>
        <dbReference type="EMBL" id="KAE9460322.1"/>
    </source>
</evidence>
<feature type="region of interest" description="Disordered" evidence="1">
    <location>
        <begin position="97"/>
        <end position="157"/>
    </location>
</feature>
<evidence type="ECO:0000256" key="1">
    <source>
        <dbReference type="SAM" id="MobiDB-lite"/>
    </source>
</evidence>
<keyword evidence="2" id="KW-0472">Membrane</keyword>
<feature type="transmembrane region" description="Helical" evidence="2">
    <location>
        <begin position="12"/>
        <end position="30"/>
    </location>
</feature>